<comment type="caution">
    <text evidence="3">The sequence shown here is derived from an EMBL/GenBank/DDBJ whole genome shotgun (WGS) entry which is preliminary data.</text>
</comment>
<dbReference type="PANTHER" id="PTHR46268">
    <property type="entry name" value="STRESS RESPONSE PROTEIN NHAX"/>
    <property type="match status" value="1"/>
</dbReference>
<organism evidence="3 4">
    <name type="scientific">Alcaligenes xylosoxydans xylosoxydans</name>
    <name type="common">Achromobacter xylosoxidans</name>
    <dbReference type="NCBI Taxonomy" id="85698"/>
    <lineage>
        <taxon>Bacteria</taxon>
        <taxon>Pseudomonadati</taxon>
        <taxon>Pseudomonadota</taxon>
        <taxon>Betaproteobacteria</taxon>
        <taxon>Burkholderiales</taxon>
        <taxon>Alcaligenaceae</taxon>
        <taxon>Achromobacter</taxon>
    </lineage>
</organism>
<dbReference type="CDD" id="cd00293">
    <property type="entry name" value="USP-like"/>
    <property type="match status" value="1"/>
</dbReference>
<dbReference type="EMBL" id="MJMN01000065">
    <property type="protein sequence ID" value="OMG75607.1"/>
    <property type="molecule type" value="Genomic_DNA"/>
</dbReference>
<dbReference type="Pfam" id="PF00582">
    <property type="entry name" value="Usp"/>
    <property type="match status" value="1"/>
</dbReference>
<dbReference type="AlphaFoldDB" id="A0A1R1JJQ3"/>
<dbReference type="PANTHER" id="PTHR46268:SF15">
    <property type="entry name" value="UNIVERSAL STRESS PROTEIN HP_0031"/>
    <property type="match status" value="1"/>
</dbReference>
<dbReference type="SUPFAM" id="SSF52402">
    <property type="entry name" value="Adenine nucleotide alpha hydrolases-like"/>
    <property type="match status" value="1"/>
</dbReference>
<gene>
    <name evidence="3" type="ORF">BIZ92_18790</name>
</gene>
<dbReference type="RefSeq" id="WP_076416457.1">
    <property type="nucleotide sequence ID" value="NZ_AP028040.1"/>
</dbReference>
<dbReference type="InterPro" id="IPR006015">
    <property type="entry name" value="Universal_stress_UspA"/>
</dbReference>
<evidence type="ECO:0000256" key="1">
    <source>
        <dbReference type="ARBA" id="ARBA00008791"/>
    </source>
</evidence>
<evidence type="ECO:0000313" key="3">
    <source>
        <dbReference type="EMBL" id="OMG75607.1"/>
    </source>
</evidence>
<dbReference type="Gene3D" id="3.40.50.620">
    <property type="entry name" value="HUPs"/>
    <property type="match status" value="1"/>
</dbReference>
<proteinExistence type="inferred from homology"/>
<evidence type="ECO:0000313" key="4">
    <source>
        <dbReference type="Proteomes" id="UP000187251"/>
    </source>
</evidence>
<feature type="domain" description="UspA" evidence="2">
    <location>
        <begin position="1"/>
        <end position="145"/>
    </location>
</feature>
<evidence type="ECO:0000259" key="2">
    <source>
        <dbReference type="Pfam" id="PF00582"/>
    </source>
</evidence>
<name>A0A1R1JJQ3_ALCXX</name>
<sequence length="148" mass="16016">MYKHILIPTDGSRLSSEALVESLELARSLGAKATILTVEEPFHVFAMGAAQVAHSLGEYQDQIRAQAERLLSAAATQAREAGVPCETLRATHEDPYQAIIDAARERHCDLIAMASHGRRGMAAVVLGSQTQKVLAHSTTPVLVYRKKA</sequence>
<dbReference type="PRINTS" id="PR01438">
    <property type="entry name" value="UNVRSLSTRESS"/>
</dbReference>
<protein>
    <submittedName>
        <fullName evidence="3">Universal stress protein</fullName>
    </submittedName>
</protein>
<dbReference type="Proteomes" id="UP000187251">
    <property type="component" value="Unassembled WGS sequence"/>
</dbReference>
<reference evidence="3 4" key="1">
    <citation type="submission" date="2016-09" db="EMBL/GenBank/DDBJ databases">
        <title>Phylogenomics of Achromobacter.</title>
        <authorList>
            <person name="Jeukens J."/>
            <person name="Freschi L."/>
            <person name="Vincent A.T."/>
            <person name="Emond-Rheault J.-G."/>
            <person name="Kukavica-Ibrulj I."/>
            <person name="Charette S.J."/>
            <person name="Levesque R.C."/>
        </authorList>
    </citation>
    <scope>NUCLEOTIDE SEQUENCE [LARGE SCALE GENOMIC DNA]</scope>
    <source>
        <strain evidence="3 4">AUS488</strain>
    </source>
</reference>
<accession>A0A1R1JJQ3</accession>
<dbReference type="InterPro" id="IPR014729">
    <property type="entry name" value="Rossmann-like_a/b/a_fold"/>
</dbReference>
<dbReference type="OrthoDB" id="5295044at2"/>
<dbReference type="InterPro" id="IPR006016">
    <property type="entry name" value="UspA"/>
</dbReference>
<comment type="similarity">
    <text evidence="1">Belongs to the universal stress protein A family.</text>
</comment>